<dbReference type="Gene3D" id="3.30.420.10">
    <property type="entry name" value="Ribonuclease H-like superfamily/Ribonuclease H"/>
    <property type="match status" value="1"/>
</dbReference>
<dbReference type="GO" id="GO:0003676">
    <property type="term" value="F:nucleic acid binding"/>
    <property type="evidence" value="ECO:0007669"/>
    <property type="project" value="InterPro"/>
</dbReference>
<dbReference type="EMBL" id="LSRQ01000781">
    <property type="protein sequence ID" value="OAY80824.1"/>
    <property type="molecule type" value="Genomic_DNA"/>
</dbReference>
<dbReference type="PANTHER" id="PTHR13620">
    <property type="entry name" value="3-5 EXONUCLEASE"/>
    <property type="match status" value="1"/>
</dbReference>
<dbReference type="PANTHER" id="PTHR13620:SF105">
    <property type="entry name" value="OS01G0737700 PROTEIN"/>
    <property type="match status" value="1"/>
</dbReference>
<evidence type="ECO:0000313" key="5">
    <source>
        <dbReference type="Proteomes" id="UP000092600"/>
    </source>
</evidence>
<evidence type="ECO:0000256" key="3">
    <source>
        <dbReference type="SAM" id="MobiDB-lite"/>
    </source>
</evidence>
<evidence type="ECO:0000256" key="2">
    <source>
        <dbReference type="ARBA" id="ARBA00022801"/>
    </source>
</evidence>
<evidence type="ECO:0008006" key="6">
    <source>
        <dbReference type="Google" id="ProtNLM"/>
    </source>
</evidence>
<organism evidence="4 5">
    <name type="scientific">Ananas comosus</name>
    <name type="common">Pineapple</name>
    <name type="synonym">Ananas ananas</name>
    <dbReference type="NCBI Taxonomy" id="4615"/>
    <lineage>
        <taxon>Eukaryota</taxon>
        <taxon>Viridiplantae</taxon>
        <taxon>Streptophyta</taxon>
        <taxon>Embryophyta</taxon>
        <taxon>Tracheophyta</taxon>
        <taxon>Spermatophyta</taxon>
        <taxon>Magnoliopsida</taxon>
        <taxon>Liliopsida</taxon>
        <taxon>Poales</taxon>
        <taxon>Bromeliaceae</taxon>
        <taxon>Bromelioideae</taxon>
        <taxon>Ananas</taxon>
    </lineage>
</organism>
<name>A0A199VUW4_ANACO</name>
<dbReference type="GO" id="GO:0008408">
    <property type="term" value="F:3'-5' exonuclease activity"/>
    <property type="evidence" value="ECO:0007669"/>
    <property type="project" value="TreeGrafter"/>
</dbReference>
<feature type="region of interest" description="Disordered" evidence="3">
    <location>
        <begin position="135"/>
        <end position="162"/>
    </location>
</feature>
<dbReference type="GO" id="GO:0005737">
    <property type="term" value="C:cytoplasm"/>
    <property type="evidence" value="ECO:0007669"/>
    <property type="project" value="TreeGrafter"/>
</dbReference>
<dbReference type="AlphaFoldDB" id="A0A199VUW4"/>
<dbReference type="GO" id="GO:0005634">
    <property type="term" value="C:nucleus"/>
    <property type="evidence" value="ECO:0007669"/>
    <property type="project" value="TreeGrafter"/>
</dbReference>
<reference evidence="4 5" key="1">
    <citation type="journal article" date="2016" name="DNA Res.">
        <title>The draft genome of MD-2 pineapple using hybrid error correction of long reads.</title>
        <authorList>
            <person name="Redwan R.M."/>
            <person name="Saidin A."/>
            <person name="Kumar S.V."/>
        </authorList>
    </citation>
    <scope>NUCLEOTIDE SEQUENCE [LARGE SCALE GENOMIC DNA]</scope>
    <source>
        <strain evidence="5">cv. MD2</strain>
        <tissue evidence="4">Leaf</tissue>
    </source>
</reference>
<dbReference type="InterPro" id="IPR012337">
    <property type="entry name" value="RNaseH-like_sf"/>
</dbReference>
<gene>
    <name evidence="4" type="ORF">ACMD2_25530</name>
</gene>
<dbReference type="SUPFAM" id="SSF53098">
    <property type="entry name" value="Ribonuclease H-like"/>
    <property type="match status" value="1"/>
</dbReference>
<evidence type="ECO:0000313" key="4">
    <source>
        <dbReference type="EMBL" id="OAY80824.1"/>
    </source>
</evidence>
<dbReference type="InterPro" id="IPR036397">
    <property type="entry name" value="RNaseH_sf"/>
</dbReference>
<keyword evidence="1" id="KW-0540">Nuclease</keyword>
<dbReference type="InterPro" id="IPR051132">
    <property type="entry name" value="3-5_Exonuclease_domain"/>
</dbReference>
<dbReference type="STRING" id="4615.A0A199VUW4"/>
<comment type="caution">
    <text evidence="4">The sequence shown here is derived from an EMBL/GenBank/DDBJ whole genome shotgun (WGS) entry which is preliminary data.</text>
</comment>
<dbReference type="Proteomes" id="UP000092600">
    <property type="component" value="Unassembled WGS sequence"/>
</dbReference>
<protein>
    <recommendedName>
        <fullName evidence="6">3'-5' exonuclease domain-containing protein</fullName>
    </recommendedName>
</protein>
<keyword evidence="2" id="KW-0378">Hydrolase</keyword>
<proteinExistence type="predicted"/>
<evidence type="ECO:0000256" key="1">
    <source>
        <dbReference type="ARBA" id="ARBA00022722"/>
    </source>
</evidence>
<feature type="compositionally biased region" description="Gly residues" evidence="3">
    <location>
        <begin position="149"/>
        <end position="162"/>
    </location>
</feature>
<sequence>MRLANGSIISEVTFNGINRILTTVTDSPHIVRNWINTTRRCNTPSTSSGQPQVVGLEVSCVPDGKIVLLQLCVGGRCLIYKFQRPLEPCGELLAFLDNSQFCFVGYGMEQVTYGLQREHGFSVRNTADLGDMAASKLGREDLRRPAGAPGEGGDAGGDRGAG</sequence>
<accession>A0A199VUW4</accession>